<dbReference type="SUPFAM" id="SSF51569">
    <property type="entry name" value="Aldolase"/>
    <property type="match status" value="1"/>
</dbReference>
<evidence type="ECO:0008006" key="3">
    <source>
        <dbReference type="Google" id="ProtNLM"/>
    </source>
</evidence>
<reference evidence="1 2" key="1">
    <citation type="submission" date="2019-07" db="EMBL/GenBank/DDBJ databases">
        <title>Whole genome shotgun sequence of Brevifollis gellanilyticus NBRC 108608.</title>
        <authorList>
            <person name="Hosoyama A."/>
            <person name="Uohara A."/>
            <person name="Ohji S."/>
            <person name="Ichikawa N."/>
        </authorList>
    </citation>
    <scope>NUCLEOTIDE SEQUENCE [LARGE SCALE GENOMIC DNA]</scope>
    <source>
        <strain evidence="1 2">NBRC 108608</strain>
    </source>
</reference>
<dbReference type="RefSeq" id="WP_146849200.1">
    <property type="nucleotide sequence ID" value="NZ_BKAG01000005.1"/>
</dbReference>
<dbReference type="InterPro" id="IPR013785">
    <property type="entry name" value="Aldolase_TIM"/>
</dbReference>
<dbReference type="Proteomes" id="UP000321577">
    <property type="component" value="Unassembled WGS sequence"/>
</dbReference>
<organism evidence="1 2">
    <name type="scientific">Brevifollis gellanilyticus</name>
    <dbReference type="NCBI Taxonomy" id="748831"/>
    <lineage>
        <taxon>Bacteria</taxon>
        <taxon>Pseudomonadati</taxon>
        <taxon>Verrucomicrobiota</taxon>
        <taxon>Verrucomicrobiia</taxon>
        <taxon>Verrucomicrobiales</taxon>
        <taxon>Verrucomicrobiaceae</taxon>
    </lineage>
</organism>
<dbReference type="EMBL" id="BKAG01000005">
    <property type="protein sequence ID" value="GEP41739.1"/>
    <property type="molecule type" value="Genomic_DNA"/>
</dbReference>
<dbReference type="Gene3D" id="3.20.20.70">
    <property type="entry name" value="Aldolase class I"/>
    <property type="match status" value="1"/>
</dbReference>
<gene>
    <name evidence="1" type="ORF">BGE01nite_10300</name>
</gene>
<dbReference type="AlphaFoldDB" id="A0A512M4T5"/>
<name>A0A512M4T5_9BACT</name>
<accession>A0A512M4T5</accession>
<dbReference type="OrthoDB" id="178448at2"/>
<keyword evidence="2" id="KW-1185">Reference proteome</keyword>
<evidence type="ECO:0000313" key="2">
    <source>
        <dbReference type="Proteomes" id="UP000321577"/>
    </source>
</evidence>
<proteinExistence type="predicted"/>
<comment type="caution">
    <text evidence="1">The sequence shown here is derived from an EMBL/GenBank/DDBJ whole genome shotgun (WGS) entry which is preliminary data.</text>
</comment>
<sequence length="377" mass="42732">MIELISNPADLKPTTTWQETVWAYTAEEELVDHTSKARLCVATLLPFKDKQPDWEGFTKSVRWMQQCGDYYGVEMVFVLNADTGYIFDLSNEMYAEVLKRFRAEFPTTKFIAGVTARGAENDTGFKAERYWPLLDIAQSHDNGEVMIMTSRWLNTLEPEARRDAYFEIAEHITHPAIAHALEPSFVSWATPYEPWLLHQLATHPKYVGGKVSTLDEPHFLYWAAMCKGLNLPFAPHSGDDYGIPTAIRLGLPLLIGAGVSACPLIAAARDMWLLDSVADKKFKTGTGRFDTRVYKLFEAFQSFEDLVFRMDDRMSASPYKHSTAHVLHHLGLIDAPESHPNCKDLRGSDEALRMEEAMRRPLRVAKRLGIPGFEKKA</sequence>
<evidence type="ECO:0000313" key="1">
    <source>
        <dbReference type="EMBL" id="GEP41739.1"/>
    </source>
</evidence>
<protein>
    <recommendedName>
        <fullName evidence="3">Dihydrodipicolinate synthase family protein</fullName>
    </recommendedName>
</protein>